<evidence type="ECO:0000313" key="1">
    <source>
        <dbReference type="EMBL" id="KAH7987153.1"/>
    </source>
</evidence>
<protein>
    <submittedName>
        <fullName evidence="1">Uncharacterized protein</fullName>
    </submittedName>
</protein>
<comment type="caution">
    <text evidence="1">The sequence shown here is derived from an EMBL/GenBank/DDBJ whole genome shotgun (WGS) entry which is preliminary data.</text>
</comment>
<proteinExistence type="predicted"/>
<evidence type="ECO:0000313" key="2">
    <source>
        <dbReference type="Proteomes" id="UP000827872"/>
    </source>
</evidence>
<gene>
    <name evidence="1" type="ORF">K3G42_000918</name>
</gene>
<dbReference type="EMBL" id="CM037630">
    <property type="protein sequence ID" value="KAH7987153.1"/>
    <property type="molecule type" value="Genomic_DNA"/>
</dbReference>
<organism evidence="1 2">
    <name type="scientific">Sphaerodactylus townsendi</name>
    <dbReference type="NCBI Taxonomy" id="933632"/>
    <lineage>
        <taxon>Eukaryota</taxon>
        <taxon>Metazoa</taxon>
        <taxon>Chordata</taxon>
        <taxon>Craniata</taxon>
        <taxon>Vertebrata</taxon>
        <taxon>Euteleostomi</taxon>
        <taxon>Lepidosauria</taxon>
        <taxon>Squamata</taxon>
        <taxon>Bifurcata</taxon>
        <taxon>Gekkota</taxon>
        <taxon>Sphaerodactylidae</taxon>
        <taxon>Sphaerodactylus</taxon>
    </lineage>
</organism>
<name>A0ACB8E4I5_9SAUR</name>
<keyword evidence="2" id="KW-1185">Reference proteome</keyword>
<reference evidence="1" key="1">
    <citation type="submission" date="2021-08" db="EMBL/GenBank/DDBJ databases">
        <title>The first chromosome-level gecko genome reveals the dynamic sex chromosomes of Neotropical dwarf geckos (Sphaerodactylidae: Sphaerodactylus).</title>
        <authorList>
            <person name="Pinto B.J."/>
            <person name="Keating S.E."/>
            <person name="Gamble T."/>
        </authorList>
    </citation>
    <scope>NUCLEOTIDE SEQUENCE</scope>
    <source>
        <strain evidence="1">TG3544</strain>
    </source>
</reference>
<dbReference type="Proteomes" id="UP000827872">
    <property type="component" value="Linkage Group LG17"/>
</dbReference>
<accession>A0ACB8E4I5</accession>
<sequence length="137" mass="15481">MPFLLHDEGTEWSWDSNAFGKLSLPRVGRLSLLLTSRESFPWVVSHYDYGTLPRREWDFVDPAKRKQQRPGGQGILSPRAPRDLSWQSSQQRPPLARPIGPPQEPPPVSGSVRREARRFSRPVHVPPITPADIAAAE</sequence>